<proteinExistence type="predicted"/>
<dbReference type="PRINTS" id="PR00364">
    <property type="entry name" value="DISEASERSIST"/>
</dbReference>
<keyword evidence="3" id="KW-1185">Reference proteome</keyword>
<organism evidence="2 3">
    <name type="scientific">Actinoallomurus spadix</name>
    <dbReference type="NCBI Taxonomy" id="79912"/>
    <lineage>
        <taxon>Bacteria</taxon>
        <taxon>Bacillati</taxon>
        <taxon>Actinomycetota</taxon>
        <taxon>Actinomycetes</taxon>
        <taxon>Streptosporangiales</taxon>
        <taxon>Thermomonosporaceae</taxon>
        <taxon>Actinoallomurus</taxon>
    </lineage>
</organism>
<dbReference type="InterPro" id="IPR016032">
    <property type="entry name" value="Sig_transdc_resp-reg_C-effctor"/>
</dbReference>
<dbReference type="InterPro" id="IPR000792">
    <property type="entry name" value="Tscrpt_reg_LuxR_C"/>
</dbReference>
<dbReference type="Gene3D" id="3.40.50.300">
    <property type="entry name" value="P-loop containing nucleotide triphosphate hydrolases"/>
    <property type="match status" value="1"/>
</dbReference>
<dbReference type="InterPro" id="IPR011990">
    <property type="entry name" value="TPR-like_helical_dom_sf"/>
</dbReference>
<dbReference type="CDD" id="cd06170">
    <property type="entry name" value="LuxR_C_like"/>
    <property type="match status" value="1"/>
</dbReference>
<dbReference type="Pfam" id="PF00196">
    <property type="entry name" value="GerE"/>
    <property type="match status" value="1"/>
</dbReference>
<dbReference type="PANTHER" id="PTHR47691">
    <property type="entry name" value="REGULATOR-RELATED"/>
    <property type="match status" value="1"/>
</dbReference>
<dbReference type="PROSITE" id="PS50043">
    <property type="entry name" value="HTH_LUXR_2"/>
    <property type="match status" value="1"/>
</dbReference>
<dbReference type="InterPro" id="IPR049945">
    <property type="entry name" value="AAA_22"/>
</dbReference>
<dbReference type="PANTHER" id="PTHR47691:SF3">
    <property type="entry name" value="HTH-TYPE TRANSCRIPTIONAL REGULATOR RV0890C-RELATED"/>
    <property type="match status" value="1"/>
</dbReference>
<dbReference type="SUPFAM" id="SSF52540">
    <property type="entry name" value="P-loop containing nucleoside triphosphate hydrolases"/>
    <property type="match status" value="1"/>
</dbReference>
<dbReference type="SMART" id="SM00421">
    <property type="entry name" value="HTH_LUXR"/>
    <property type="match status" value="1"/>
</dbReference>
<dbReference type="PRINTS" id="PR00038">
    <property type="entry name" value="HTHLUXR"/>
</dbReference>
<accession>A0ABN0WYB6</accession>
<reference evidence="2 3" key="1">
    <citation type="journal article" date="2019" name="Int. J. Syst. Evol. Microbiol.">
        <title>The Global Catalogue of Microorganisms (GCM) 10K type strain sequencing project: providing services to taxonomists for standard genome sequencing and annotation.</title>
        <authorList>
            <consortium name="The Broad Institute Genomics Platform"/>
            <consortium name="The Broad Institute Genome Sequencing Center for Infectious Disease"/>
            <person name="Wu L."/>
            <person name="Ma J."/>
        </authorList>
    </citation>
    <scope>NUCLEOTIDE SEQUENCE [LARGE SCALE GENOMIC DNA]</scope>
    <source>
        <strain evidence="2 3">JCM 3146</strain>
    </source>
</reference>
<gene>
    <name evidence="2" type="ORF">GCM10010151_43750</name>
</gene>
<dbReference type="RefSeq" id="WP_252801693.1">
    <property type="nucleotide sequence ID" value="NZ_BAAABM010000037.1"/>
</dbReference>
<dbReference type="EMBL" id="BAAABM010000037">
    <property type="protein sequence ID" value="GAA0349205.1"/>
    <property type="molecule type" value="Genomic_DNA"/>
</dbReference>
<comment type="caution">
    <text evidence="2">The sequence shown here is derived from an EMBL/GenBank/DDBJ whole genome shotgun (WGS) entry which is preliminary data.</text>
</comment>
<sequence length="794" mass="87177">MAGPRARCPAGNLPAEVEELIGRRHEAADVKRLLSSTRIVTLTGVGGVGKTRLALRVAAEVTRAFPDGVWLVELAELTYPEALPETVGAALGMRDRSTAPTVARLIDYLKHRRLLLVLDNCEHLADACAILVSKLLKAAPGVRVLATSRELLKIAGEHVFEVPPLSVPAEDVPLEPGDLLRYEAIRLFAARAASVVPDFEITAANGRTVAQICRLLDGIPLAIELAGILRRSMSLDQIVARLGDRFRLLTGGSRTALPRQRTLRALIDWSYDLCSPAERTLWQRLSVFTGGFDLAAAERVASGGGIAIEEVAALITGLVDKSIVSREKNGKRYWLLEIVRQYGWDRLTSSPEGPLPVRIRHRDHYRRLATESEKDFFSPRQMEWGARLSAEHANLRSALDFCLSEPGHADAGLEIAASLWHYWVFVSGRVGEGRRWLERALTLERRPGPSRNKGLCVCGWLALLQGDAADGLAMLEECRGMAERIGDEGALTQVAQLFALAEMLQSEPDPARAVSLFEQVLTRHRARNDLNGMWVTLYQMTIIETLRDPDHAGDLGEQGLALCDRYEALWSKSLLLWATAFTWWRRGCHHRTITLLREALRIKRLSYDPWGSTYCLATMAWLAEARGEHPRAARLFGAVHALDQLMGASPTHLSWLAGFHECSETRTRQAMDSKAFAAAFERGAGMSLSEAIAFALEEKTAAVPAKPSQPARGDLPVLTPREREVAELVAQGLSNKDIAAKLVIAQRTAEGHVERILTKLGFTSRAQIAAVVTAARDAPGPDDGIMSGHPVDQP</sequence>
<name>A0ABN0WYB6_9ACTN</name>
<dbReference type="Gene3D" id="1.25.40.10">
    <property type="entry name" value="Tetratricopeptide repeat domain"/>
    <property type="match status" value="1"/>
</dbReference>
<evidence type="ECO:0000313" key="2">
    <source>
        <dbReference type="EMBL" id="GAA0349205.1"/>
    </source>
</evidence>
<feature type="domain" description="HTH luxR-type" evidence="1">
    <location>
        <begin position="711"/>
        <end position="776"/>
    </location>
</feature>
<dbReference type="Proteomes" id="UP001501822">
    <property type="component" value="Unassembled WGS sequence"/>
</dbReference>
<dbReference type="InterPro" id="IPR027417">
    <property type="entry name" value="P-loop_NTPase"/>
</dbReference>
<dbReference type="SUPFAM" id="SSF46894">
    <property type="entry name" value="C-terminal effector domain of the bipartite response regulators"/>
    <property type="match status" value="1"/>
</dbReference>
<evidence type="ECO:0000313" key="3">
    <source>
        <dbReference type="Proteomes" id="UP001501822"/>
    </source>
</evidence>
<dbReference type="Gene3D" id="1.10.10.10">
    <property type="entry name" value="Winged helix-like DNA-binding domain superfamily/Winged helix DNA-binding domain"/>
    <property type="match status" value="1"/>
</dbReference>
<protein>
    <submittedName>
        <fullName evidence="2">LuxR family transcriptional regulator</fullName>
    </submittedName>
</protein>
<dbReference type="Pfam" id="PF13401">
    <property type="entry name" value="AAA_22"/>
    <property type="match status" value="1"/>
</dbReference>
<evidence type="ECO:0000259" key="1">
    <source>
        <dbReference type="PROSITE" id="PS50043"/>
    </source>
</evidence>
<dbReference type="InterPro" id="IPR036388">
    <property type="entry name" value="WH-like_DNA-bd_sf"/>
</dbReference>